<evidence type="ECO:0000313" key="30">
    <source>
        <dbReference type="EMBL" id="QIX01816.1"/>
    </source>
</evidence>
<organism evidence="30 31">
    <name type="scientific">Peltaster fructicola</name>
    <dbReference type="NCBI Taxonomy" id="286661"/>
    <lineage>
        <taxon>Eukaryota</taxon>
        <taxon>Fungi</taxon>
        <taxon>Dikarya</taxon>
        <taxon>Ascomycota</taxon>
        <taxon>Pezizomycotina</taxon>
        <taxon>Dothideomycetes</taxon>
        <taxon>Dothideomycetes incertae sedis</taxon>
        <taxon>Peltaster</taxon>
    </lineage>
</organism>
<keyword evidence="23" id="KW-0234">DNA repair</keyword>
<keyword evidence="14" id="KW-0255">Endonuclease</keyword>
<evidence type="ECO:0000256" key="28">
    <source>
        <dbReference type="SAM" id="MobiDB-lite"/>
    </source>
</evidence>
<keyword evidence="11 27" id="KW-0540">Nuclease</keyword>
<dbReference type="InterPro" id="IPR041679">
    <property type="entry name" value="DNA2/NAM7-like_C"/>
</dbReference>
<dbReference type="InterPro" id="IPR028889">
    <property type="entry name" value="USP"/>
</dbReference>
<dbReference type="GO" id="GO:0046872">
    <property type="term" value="F:metal ion binding"/>
    <property type="evidence" value="ECO:0007669"/>
    <property type="project" value="UniProtKB-KW"/>
</dbReference>
<feature type="compositionally biased region" description="Polar residues" evidence="28">
    <location>
        <begin position="1153"/>
        <end position="1164"/>
    </location>
</feature>
<protein>
    <recommendedName>
        <fullName evidence="27">PAN2-PAN3 deadenylation complex catalytic subunit PAN2</fullName>
        <ecNumber evidence="27">3.1.13.4</ecNumber>
    </recommendedName>
    <alternativeName>
        <fullName evidence="27">PAB1P-dependent poly(A)-specific ribonuclease</fullName>
    </alternativeName>
    <alternativeName>
        <fullName evidence="27">Poly(A)-nuclease deadenylation complex subunit 2</fullName>
        <shortName evidence="27">PAN deadenylation complex subunit 2</shortName>
    </alternativeName>
</protein>
<feature type="compositionally biased region" description="Basic and acidic residues" evidence="28">
    <location>
        <begin position="1211"/>
        <end position="1220"/>
    </location>
</feature>
<dbReference type="GO" id="GO:0017116">
    <property type="term" value="F:single-stranded DNA helicase activity"/>
    <property type="evidence" value="ECO:0007669"/>
    <property type="project" value="InterPro"/>
</dbReference>
<dbReference type="GO" id="GO:0005524">
    <property type="term" value="F:ATP binding"/>
    <property type="evidence" value="ECO:0007669"/>
    <property type="project" value="UniProtKB-KW"/>
</dbReference>
<evidence type="ECO:0000256" key="9">
    <source>
        <dbReference type="ARBA" id="ARBA00022664"/>
    </source>
</evidence>
<sequence>MEADWTETTRISLPGAASTYASTPVTTLAFDPLQDLLWGRVTSFYGPELQRYTSYKGHVSRESRANAPVRQLLFCDAGIISVSDESVHLCSRYGITQWHHSLPDMQTLRCMSFTGKGTDEIVVAGCQETLYRIEVERGAVVESFKPPAAIAFTIMRKCGQYICAASHDGSIHILDIKTLSVINTWKAYAGTVNDMDARGDYLLTCGWAQRHYQGPVLEQLVRVYDLKIQKPAPPISFPPGAAYVRMHPKLSSTCMVISQTGAIYSIDVQNPDVPVMRFASPYEAHFTGLELMPSGNGFALSDSNHQIILWGSPTKTHFVEYAKPTEFASPTPPTAHLDWTNNLNLIGMPYYRHMLLSVWSNSLVHEVGATTKPLDPAVALQKLPGSITGEVGIFPRKTRRNEVNTTRPARRGGGKLAIPKFLSEKPREHPEHDVPRRLSEDVAKSLAELTVHGGTPSMVPAWYQVVEIKYSKFGVEDFDFGYYNETEFSGLETHIVNSYANALLQLLRFTPVARNLALNHTARDCGFETCMLCELGFLFDMLEKAKGKSCQATNFLKALSKHTNASALGILEEHTMSMPLTVMIQNLNRFLLTSIEENHRATGNADTIQQAFGTTGHAFSRCGHCSYEASQSKVWYTHDLVYPTKFYKAPRQQMQQRFSHILKASVERYDQQRGWCSNCQGYKPITSRRVVQSVPAMLSLNAAVHSQDARQLWSTPGFLPAEIGIIVKDGQFFCYEGQDLKSHLQRRAFDIVVYELVGVVADITLGDSKNSHVISLIDTAISDVNTTDTGAWHLFNDFLVRKSPSEDAFQFDQRWKLPSVLTYQVKSMSHKIDESWKAQIDTTVLFRSVTQPKFTDDSQFLSLQQTEALPGLSSHCAIDAEFVRLLREEIDVGADGTRTITRPHRSGLARVSVLRGDEPRQGVPFVDDYICIDEPIDDYLTEYSGLKPGDLSLGTSRYTLVSLKAVYKKLWVLLNLGVQFIGHGLKSDFRIINMHVPENQVIDTQELFSLGSRARRKLSLRFLAWLILKEDIQQNSEEGHDSIEDAQTALKLWRKYLEYMDAGILENMIDEIWLKGKAYDFKVPAERDRSTRNSNGASRTGSWNNRSSRQPLAPTGTNAQPLRPPLPASDESKAKLIGFRFSGLPQERASMITAGNGSNKQASDMNGAVRRRTTDTKETHDERKLSLPHANTFPSTPSDKLTLDELIGNIDESKLRKPTEESPEEILGWNPNSSHPSSSNLATTPGRKRKRAQSTSPIPTSAASQRGGTGLGISNVHKTPIVDPAAELWQRYGGNVHGDKMTDISFALQATPRPLETPVKTAGLRRWASAGNEWPSNRSKRPRLNPAKVWQDKQRPANGQSKVAAMVEKIQEIQENLASQQLTKQHDYRKDDPSSSSPLPDTGAGFNHATSPLDVRRTALAPPQHNQAVNTTTASRPTNARPASSHKSLPNPGKSTRGSPARPKQALAQTTNTSKTTLPDIIISAEELEEIAMADLDEFAMDDLDDFDESELLPKPKAVASQTLPAHTLIQLDAADLAAFDDDDFNDTTYDDEYGDVDEQGFIEAEITATQIYNQRTPHDTKRRVRNASQRTILHEHSSTPQVQKKYRRLYIQKVLNCTNSATPEKVLLAEDESTHNATTITLRGSWLHTAVTVGQVVHIAPAPMAVQTIADIHDQVYLEDTDSSPLLIILPDHMLSATAVADSFDCTRKAVLFDRIKATSDASKWTVYGKILHEIFQQALIANVWDEKSLNELVRSTVAAHLEGLWQIGMRDDVMAIEEIQAKMTELSAWAGVFVRGHPSSDAKLNGSRDESLRMAITGLVAIEEHVWSPMFGLKGNVDATVQTTEHGKTSKAVIAPFEVKTGRTTHAPSHHAQTALYTLLMSDRYDVPVKAGILYYLETSNISSIAPSMHEIRQMIQQRNRLATAINHAKYPEVAEAVSSTPPMPQSALPGMARNPQKCGRCYAQQSCFVFHALCEDGDATTAGMIDDSRKNHSAVWDEALGHLLGSTGKKKDSNTLSREAILKQWFSKWDRLLTLEESETSRPRKELWTMSSATREEAGRCFGKLKIRLDHLASSSSVAAIDGIESSGGKINRFLYTFERNSGNNGHPFNDGTQLTPGEAIVVSSESGQWALANGYVISASKDSITVGVDRKLGDARQRMPAFDAGSNQVFKGIMSVVKQEIVPENTTLYRLDKDEFANGLAIIRNNLVMMMSSHPNHTKLRDLIIYNKPPRFSSARPTPQLQPSQLGDMNEDQQQAVSKVLSADDYALVLGMPGTGKTTTIAHLIRALLAEGKSILLTSYTHTAVDNILLKIRDIAPAGSILRLGVPSKINAQVKDFCHLSSSPRTSFDEIDEVYLRTQIVATTCLGVSNALFSRRYFDVCIVDEASQITMPVSLGPLLYAGKFVLVGDDYQLSPLVQSRPALEGGLDISLFRHLSERHPSAIAMLGKQYRMCEEIMSISNTLIYDGRLRCGSEAVAKRTLHLDDAGLRRLHSPAAACQQSKCWLKHLTDPQRKVIFADTDAIGPAARESLINSGKKITNRLEAVITAQTVLALQAQGVSSHDIGVIALYRTQISMIKQLFDAASISSDVEFDSADRFQGRDKECIIISMVRSNETGIVGDLIKDWRRLNVAFTRARSKLVVIGSRNTLRNNELMARFLQHVDARGQSMELPVDAETNHGTAFDFVSQATSSIAPTLLPPRSPARQPCASPARQLTSQSKILQESKHSGNKGLISSGRSAGHVKKPGKIISGTTGRLSEKKRKLQEQLTVDILEEIAAGDWS</sequence>
<keyword evidence="25" id="KW-0511">Multifunctional enzyme</keyword>
<evidence type="ECO:0000256" key="8">
    <source>
        <dbReference type="ARBA" id="ARBA00022574"/>
    </source>
</evidence>
<dbReference type="CDD" id="cd22318">
    <property type="entry name" value="DNA2_N-like"/>
    <property type="match status" value="1"/>
</dbReference>
<evidence type="ECO:0000256" key="14">
    <source>
        <dbReference type="ARBA" id="ARBA00022759"/>
    </source>
</evidence>
<accession>A0A6H0Y4C9</accession>
<dbReference type="CDD" id="cd18041">
    <property type="entry name" value="DEXXQc_DNA2"/>
    <property type="match status" value="1"/>
</dbReference>
<feature type="region of interest" description="Disordered" evidence="28">
    <location>
        <begin position="1381"/>
        <end position="1410"/>
    </location>
</feature>
<dbReference type="CDD" id="cd06143">
    <property type="entry name" value="PAN2_exo"/>
    <property type="match status" value="1"/>
</dbReference>
<dbReference type="SMART" id="SM00479">
    <property type="entry name" value="EXOIII"/>
    <property type="match status" value="1"/>
</dbReference>
<feature type="compositionally biased region" description="Low complexity" evidence="28">
    <location>
        <begin position="1230"/>
        <end position="1240"/>
    </location>
</feature>
<dbReference type="OrthoDB" id="16516at2759"/>
<dbReference type="InterPro" id="IPR014808">
    <property type="entry name" value="DNA_replication_fac_Dna2_N"/>
</dbReference>
<dbReference type="GO" id="GO:0005634">
    <property type="term" value="C:nucleus"/>
    <property type="evidence" value="ECO:0007669"/>
    <property type="project" value="UniProtKB-SubCell"/>
</dbReference>
<evidence type="ECO:0000256" key="27">
    <source>
        <dbReference type="HAMAP-Rule" id="MF_03182"/>
    </source>
</evidence>
<dbReference type="Pfam" id="PF00929">
    <property type="entry name" value="RNase_T"/>
    <property type="match status" value="1"/>
</dbReference>
<dbReference type="Proteomes" id="UP000503462">
    <property type="component" value="Chromosome 5"/>
</dbReference>
<reference evidence="30 31" key="1">
    <citation type="journal article" date="2016" name="Sci. Rep.">
        <title>Peltaster fructicola genome reveals evolution from an invasive phytopathogen to an ectophytic parasite.</title>
        <authorList>
            <person name="Xu C."/>
            <person name="Chen H."/>
            <person name="Gleason M.L."/>
            <person name="Xu J.R."/>
            <person name="Liu H."/>
            <person name="Zhang R."/>
            <person name="Sun G."/>
        </authorList>
    </citation>
    <scope>NUCLEOTIDE SEQUENCE [LARGE SCALE GENOMIC DNA]</scope>
    <source>
        <strain evidence="30 31">LNHT1506</strain>
    </source>
</reference>
<dbReference type="GO" id="GO:0031251">
    <property type="term" value="C:PAN complex"/>
    <property type="evidence" value="ECO:0007669"/>
    <property type="project" value="UniProtKB-UniRule"/>
</dbReference>
<evidence type="ECO:0000256" key="19">
    <source>
        <dbReference type="ARBA" id="ARBA00022840"/>
    </source>
</evidence>
<dbReference type="InterPro" id="IPR050785">
    <property type="entry name" value="PAN2-PAN3_catalytic_subunit"/>
</dbReference>
<comment type="activity regulation">
    <text evidence="27">Positively regulated by the regulatory subunit PAN3.</text>
</comment>
<proteinExistence type="inferred from homology"/>
<comment type="function">
    <text evidence="27">Catalytic subunit of the poly(A)-nuclease (PAN) deadenylation complex, one of two cytoplasmic mRNA deadenylases involved in mRNA turnover. PAN specifically shortens poly(A) tails of RNA and the activity is stimulated by poly(A)-binding protein PAB1. PAN deadenylation is followed by rapid degradation of the shortened mRNA tails by the CCR4-NOT complex. Deadenylated mRNAs are then degraded by two alternative mechanisms, namely exosome-mediated 3'-5' exonucleolytic degradation, or deadenlyation-dependent mRNA decaping and subsequent 5'-3' exonucleolytic degradation by XRN1. May also be involved in post-transcriptional maturation of mRNA poly(A) tails.</text>
</comment>
<keyword evidence="24" id="KW-0539">Nucleus</keyword>
<dbReference type="FunFam" id="3.40.50.300:FF:001170">
    <property type="entry name" value="DNA replication helicase Dna2"/>
    <property type="match status" value="1"/>
</dbReference>
<dbReference type="Gene3D" id="3.30.420.10">
    <property type="entry name" value="Ribonuclease H-like superfamily/Ribonuclease H"/>
    <property type="match status" value="1"/>
</dbReference>
<dbReference type="GO" id="GO:0003677">
    <property type="term" value="F:DNA binding"/>
    <property type="evidence" value="ECO:0007669"/>
    <property type="project" value="UniProtKB-KW"/>
</dbReference>
<comment type="similarity">
    <text evidence="27">Belongs to the peptidase C19 family. PAN2 subfamily.</text>
</comment>
<dbReference type="Gene3D" id="3.90.320.10">
    <property type="match status" value="1"/>
</dbReference>
<keyword evidence="7 27" id="KW-0963">Cytoplasm</keyword>
<evidence type="ECO:0000256" key="4">
    <source>
        <dbReference type="ARBA" id="ARBA00004496"/>
    </source>
</evidence>
<dbReference type="Pfam" id="PF13087">
    <property type="entry name" value="AAA_12"/>
    <property type="match status" value="1"/>
</dbReference>
<keyword evidence="22" id="KW-0238">DNA-binding</keyword>
<evidence type="ECO:0000256" key="23">
    <source>
        <dbReference type="ARBA" id="ARBA00023204"/>
    </source>
</evidence>
<feature type="region of interest" description="Disordered" evidence="28">
    <location>
        <begin position="1422"/>
        <end position="1473"/>
    </location>
</feature>
<dbReference type="InterPro" id="IPR038765">
    <property type="entry name" value="Papain-like_cys_pep_sf"/>
</dbReference>
<feature type="region of interest" description="Disordered" evidence="28">
    <location>
        <begin position="1326"/>
        <end position="1362"/>
    </location>
</feature>
<dbReference type="Gene3D" id="3.40.50.300">
    <property type="entry name" value="P-loop containing nucleotide triphosphate hydrolases"/>
    <property type="match status" value="3"/>
</dbReference>
<evidence type="ECO:0000313" key="31">
    <source>
        <dbReference type="Proteomes" id="UP000503462"/>
    </source>
</evidence>
<evidence type="ECO:0000256" key="13">
    <source>
        <dbReference type="ARBA" id="ARBA00022741"/>
    </source>
</evidence>
<dbReference type="InterPro" id="IPR036322">
    <property type="entry name" value="WD40_repeat_dom_sf"/>
</dbReference>
<dbReference type="SUPFAM" id="SSF53098">
    <property type="entry name" value="Ribonuclease H-like"/>
    <property type="match status" value="1"/>
</dbReference>
<dbReference type="InterPro" id="IPR013520">
    <property type="entry name" value="Ribonucl_H"/>
</dbReference>
<keyword evidence="9 27" id="KW-0507">mRNA processing</keyword>
<keyword evidence="12 27" id="KW-0479">Metal-binding</keyword>
<dbReference type="GO" id="GO:0051539">
    <property type="term" value="F:4 iron, 4 sulfur cluster binding"/>
    <property type="evidence" value="ECO:0007669"/>
    <property type="project" value="UniProtKB-KW"/>
</dbReference>
<comment type="subcellular location">
    <subcellularLocation>
        <location evidence="4 27">Cytoplasm</location>
    </subcellularLocation>
    <subcellularLocation>
        <location evidence="3">Nucleus</location>
    </subcellularLocation>
</comment>
<dbReference type="InterPro" id="IPR027417">
    <property type="entry name" value="P-loop_NTPase"/>
</dbReference>
<comment type="cofactor">
    <cofactor evidence="2">
        <name>[4Fe-4S] cluster</name>
        <dbReference type="ChEBI" id="CHEBI:49883"/>
    </cofactor>
</comment>
<dbReference type="EMBL" id="CP051143">
    <property type="protein sequence ID" value="QIX01816.1"/>
    <property type="molecule type" value="Genomic_DNA"/>
</dbReference>
<dbReference type="SUPFAM" id="SSF52540">
    <property type="entry name" value="P-loop containing nucleoside triphosphate hydrolases"/>
    <property type="match status" value="1"/>
</dbReference>
<dbReference type="InterPro" id="IPR041677">
    <property type="entry name" value="DNA2/NAM7_AAA_11"/>
</dbReference>
<keyword evidence="13" id="KW-0547">Nucleotide-binding</keyword>
<dbReference type="InterPro" id="IPR012337">
    <property type="entry name" value="RNaseH-like_sf"/>
</dbReference>
<dbReference type="GO" id="GO:0006397">
    <property type="term" value="P:mRNA processing"/>
    <property type="evidence" value="ECO:0007669"/>
    <property type="project" value="UniProtKB-KW"/>
</dbReference>
<dbReference type="SUPFAM" id="SSF50978">
    <property type="entry name" value="WD40 repeat-like"/>
    <property type="match status" value="1"/>
</dbReference>
<feature type="region of interest" description="Linker" evidence="27">
    <location>
        <begin position="321"/>
        <end position="457"/>
    </location>
</feature>
<evidence type="ECO:0000256" key="24">
    <source>
        <dbReference type="ARBA" id="ARBA00023242"/>
    </source>
</evidence>
<comment type="similarity">
    <text evidence="5">Belongs to the DNA2/NAM7 helicase family.</text>
</comment>
<evidence type="ECO:0000256" key="18">
    <source>
        <dbReference type="ARBA" id="ARBA00022839"/>
    </source>
</evidence>
<dbReference type="EC" id="3.1.13.4" evidence="27"/>
<evidence type="ECO:0000256" key="6">
    <source>
        <dbReference type="ARBA" id="ARBA00022485"/>
    </source>
</evidence>
<dbReference type="GO" id="GO:0006260">
    <property type="term" value="P:DNA replication"/>
    <property type="evidence" value="ECO:0007669"/>
    <property type="project" value="UniProtKB-KW"/>
</dbReference>
<dbReference type="InterPro" id="IPR028881">
    <property type="entry name" value="PAN2_UCH_dom"/>
</dbReference>
<dbReference type="GO" id="GO:0006281">
    <property type="term" value="P:DNA repair"/>
    <property type="evidence" value="ECO:0007669"/>
    <property type="project" value="UniProtKB-KW"/>
</dbReference>
<comment type="catalytic activity">
    <reaction evidence="26">
        <text>ATP + H2O = ADP + phosphate + H(+)</text>
        <dbReference type="Rhea" id="RHEA:13065"/>
        <dbReference type="ChEBI" id="CHEBI:15377"/>
        <dbReference type="ChEBI" id="CHEBI:15378"/>
        <dbReference type="ChEBI" id="CHEBI:30616"/>
        <dbReference type="ChEBI" id="CHEBI:43474"/>
        <dbReference type="ChEBI" id="CHEBI:456216"/>
        <dbReference type="EC" id="3.6.4.12"/>
    </reaction>
</comment>
<evidence type="ECO:0000256" key="11">
    <source>
        <dbReference type="ARBA" id="ARBA00022722"/>
    </source>
</evidence>
<feature type="binding site" evidence="27">
    <location>
        <position position="988"/>
    </location>
    <ligand>
        <name>a divalent metal cation</name>
        <dbReference type="ChEBI" id="CHEBI:60240"/>
        <note>catalytic</note>
    </ligand>
</feature>
<keyword evidence="18 27" id="KW-0269">Exonuclease</keyword>
<dbReference type="InterPro" id="IPR036397">
    <property type="entry name" value="RNaseH_sf"/>
</dbReference>
<evidence type="ECO:0000256" key="5">
    <source>
        <dbReference type="ARBA" id="ARBA00007913"/>
    </source>
</evidence>
<keyword evidence="10" id="KW-0235">DNA replication</keyword>
<feature type="region of interest" description="Disordered" evidence="28">
    <location>
        <begin position="1086"/>
        <end position="1130"/>
    </location>
</feature>
<dbReference type="Pfam" id="PF08696">
    <property type="entry name" value="Dna2"/>
    <property type="match status" value="1"/>
</dbReference>
<dbReference type="Pfam" id="PF13423">
    <property type="entry name" value="UCH_1"/>
    <property type="match status" value="1"/>
</dbReference>
<keyword evidence="20" id="KW-0408">Iron</keyword>
<evidence type="ECO:0000256" key="25">
    <source>
        <dbReference type="ARBA" id="ARBA00023268"/>
    </source>
</evidence>
<feature type="region of interest" description="Disordered" evidence="28">
    <location>
        <begin position="2727"/>
        <end position="2765"/>
    </location>
</feature>
<evidence type="ECO:0000256" key="1">
    <source>
        <dbReference type="ARBA" id="ARBA00001663"/>
    </source>
</evidence>
<dbReference type="FunFam" id="3.30.420.10:FF:000028">
    <property type="entry name" value="PAN2-PAN3 deadenylation complex catalytic subunit PAN2"/>
    <property type="match status" value="1"/>
</dbReference>
<feature type="binding site" evidence="27">
    <location>
        <position position="1045"/>
    </location>
    <ligand>
        <name>a divalent metal cation</name>
        <dbReference type="ChEBI" id="CHEBI:60240"/>
        <note>catalytic</note>
    </ligand>
</feature>
<evidence type="ECO:0000256" key="7">
    <source>
        <dbReference type="ARBA" id="ARBA00022490"/>
    </source>
</evidence>
<keyword evidence="19" id="KW-0067">ATP-binding</keyword>
<dbReference type="GO" id="GO:0004519">
    <property type="term" value="F:endonuclease activity"/>
    <property type="evidence" value="ECO:0007669"/>
    <property type="project" value="UniProtKB-KW"/>
</dbReference>
<dbReference type="Gene3D" id="3.90.70.10">
    <property type="entry name" value="Cysteine proteinases"/>
    <property type="match status" value="1"/>
</dbReference>
<dbReference type="GO" id="GO:0000932">
    <property type="term" value="C:P-body"/>
    <property type="evidence" value="ECO:0007669"/>
    <property type="project" value="TreeGrafter"/>
</dbReference>
<keyword evidence="21" id="KW-0411">Iron-sulfur</keyword>
<feature type="binding site" evidence="27">
    <location>
        <position position="879"/>
    </location>
    <ligand>
        <name>a divalent metal cation</name>
        <dbReference type="ChEBI" id="CHEBI:60240"/>
        <note>catalytic</note>
    </ligand>
</feature>
<keyword evidence="8" id="KW-0853">WD repeat</keyword>
<comment type="cofactor">
    <cofactor evidence="27">
        <name>a divalent metal cation</name>
        <dbReference type="ChEBI" id="CHEBI:60240"/>
    </cofactor>
    <text evidence="27">Binds 2 metal cations per subunit in the catalytic exonuclease domain.</text>
</comment>
<keyword evidence="6" id="KW-0004">4Fe-4S</keyword>
<dbReference type="SUPFAM" id="SSF54001">
    <property type="entry name" value="Cysteine proteinases"/>
    <property type="match status" value="1"/>
</dbReference>
<keyword evidence="17" id="KW-0347">Helicase</keyword>
<comment type="subunit">
    <text evidence="27">Forms a heterotrimer with an asymmetric homodimer of the regulatory subunit PAN3 to form the poly(A)-nuclease (PAN) deadenylation complex.</text>
</comment>
<gene>
    <name evidence="27" type="primary">PAN2</name>
    <name evidence="30" type="ORF">AMS68_007333</name>
</gene>
<evidence type="ECO:0000256" key="17">
    <source>
        <dbReference type="ARBA" id="ARBA00022806"/>
    </source>
</evidence>
<dbReference type="PROSITE" id="PS50235">
    <property type="entry name" value="USP_3"/>
    <property type="match status" value="1"/>
</dbReference>
<evidence type="ECO:0000256" key="21">
    <source>
        <dbReference type="ARBA" id="ARBA00023014"/>
    </source>
</evidence>
<feature type="compositionally biased region" description="Polar residues" evidence="28">
    <location>
        <begin position="1424"/>
        <end position="1458"/>
    </location>
</feature>
<keyword evidence="15" id="KW-0227">DNA damage</keyword>
<dbReference type="Gene3D" id="2.130.10.10">
    <property type="entry name" value="YVTN repeat-like/Quinoprotein amine dehydrogenase"/>
    <property type="match status" value="1"/>
</dbReference>
<dbReference type="InterPro" id="IPR047187">
    <property type="entry name" value="SF1_C_Upf1"/>
</dbReference>
<dbReference type="GO" id="GO:0004535">
    <property type="term" value="F:poly(A)-specific ribonuclease activity"/>
    <property type="evidence" value="ECO:0007669"/>
    <property type="project" value="UniProtKB-UniRule"/>
</dbReference>
<feature type="compositionally biased region" description="Basic and acidic residues" evidence="28">
    <location>
        <begin position="1384"/>
        <end position="1393"/>
    </location>
</feature>
<keyword evidence="16 27" id="KW-0378">Hydrolase</keyword>
<evidence type="ECO:0000256" key="22">
    <source>
        <dbReference type="ARBA" id="ARBA00023125"/>
    </source>
</evidence>
<name>A0A6H0Y4C9_9PEZI</name>
<evidence type="ECO:0000256" key="15">
    <source>
        <dbReference type="ARBA" id="ARBA00022763"/>
    </source>
</evidence>
<dbReference type="Pfam" id="PF20770">
    <property type="entry name" value="PAN2_N"/>
    <property type="match status" value="1"/>
</dbReference>
<evidence type="ECO:0000259" key="29">
    <source>
        <dbReference type="PROSITE" id="PS50235"/>
    </source>
</evidence>
<evidence type="ECO:0000256" key="3">
    <source>
        <dbReference type="ARBA" id="ARBA00004123"/>
    </source>
</evidence>
<dbReference type="FunFam" id="2.130.10.10:FF:000459">
    <property type="entry name" value="PAN2-PAN3 deadenylation complex catalytic subunit PAN2"/>
    <property type="match status" value="1"/>
</dbReference>
<dbReference type="FunFam" id="3.40.50.300:FF:000789">
    <property type="entry name" value="DNA replication ATP-dependent helicase/nuclease DNA2"/>
    <property type="match status" value="1"/>
</dbReference>
<feature type="region of interest" description="Disordered" evidence="28">
    <location>
        <begin position="1153"/>
        <end position="1276"/>
    </location>
</feature>
<dbReference type="PANTHER" id="PTHR15728">
    <property type="entry name" value="DEADENYLATION COMPLEX CATALYTIC SUBUNIT PAN2"/>
    <property type="match status" value="1"/>
</dbReference>
<dbReference type="InterPro" id="IPR011604">
    <property type="entry name" value="PDDEXK-like_dom_sf"/>
</dbReference>
<feature type="binding site" evidence="27">
    <location>
        <position position="881"/>
    </location>
    <ligand>
        <name>a divalent metal cation</name>
        <dbReference type="ChEBI" id="CHEBI:60240"/>
        <note>catalytic</note>
    </ligand>
</feature>
<evidence type="ECO:0000256" key="12">
    <source>
        <dbReference type="ARBA" id="ARBA00022723"/>
    </source>
</evidence>
<dbReference type="HAMAP" id="MF_03182">
    <property type="entry name" value="PAN2"/>
    <property type="match status" value="1"/>
</dbReference>
<dbReference type="InterPro" id="IPR030843">
    <property type="entry name" value="PAN2"/>
</dbReference>
<dbReference type="PANTHER" id="PTHR15728:SF0">
    <property type="entry name" value="PAN2-PAN3 DEADENYLATION COMPLEX CATALYTIC SUBUNIT PAN2"/>
    <property type="match status" value="1"/>
</dbReference>
<comment type="catalytic activity">
    <reaction evidence="1 27">
        <text>Exonucleolytic cleavage of poly(A) to 5'-AMP.</text>
        <dbReference type="EC" id="3.1.13.4"/>
    </reaction>
</comment>
<evidence type="ECO:0000256" key="2">
    <source>
        <dbReference type="ARBA" id="ARBA00001966"/>
    </source>
</evidence>
<dbReference type="CDD" id="cd18808">
    <property type="entry name" value="SF1_C_Upf1"/>
    <property type="match status" value="1"/>
</dbReference>
<dbReference type="InterPro" id="IPR015943">
    <property type="entry name" value="WD40/YVTN_repeat-like_dom_sf"/>
</dbReference>
<dbReference type="InterPro" id="IPR048841">
    <property type="entry name" value="PAN2_N"/>
</dbReference>
<dbReference type="InterPro" id="IPR026851">
    <property type="entry name" value="Dna2/JHS1_DEXXQ-box"/>
</dbReference>
<evidence type="ECO:0000256" key="20">
    <source>
        <dbReference type="ARBA" id="ARBA00023004"/>
    </source>
</evidence>
<evidence type="ECO:0000256" key="16">
    <source>
        <dbReference type="ARBA" id="ARBA00022801"/>
    </source>
</evidence>
<comment type="domain">
    <text evidence="27">Contains a pseudo-UCH domain. This ubiquitin C-terminal hydrolase (UCH)-like or ubiquitin specific protease (USP)-like domain is predicted to be catalytically inactive because it lacks the active site catalytic triad characteristic of thiol proteases, with residues at the equivalent structural positions that are incompatible with catalysis, and it cannot bind ubiquitin. It functions as a structural scaffold for intra- and intermolecular interactions in the complex.</text>
</comment>
<feature type="compositionally biased region" description="Basic and acidic residues" evidence="28">
    <location>
        <begin position="1172"/>
        <end position="1185"/>
    </location>
</feature>
<evidence type="ECO:0000256" key="10">
    <source>
        <dbReference type="ARBA" id="ARBA00022705"/>
    </source>
</evidence>
<comment type="domain">
    <text evidence="27">The linker, or PAN3 interaction domain (PID), between the WD40 repeats and the pseudo-UCH domain mediates interaction with PAN3.</text>
</comment>
<feature type="domain" description="USP" evidence="29">
    <location>
        <begin position="489"/>
        <end position="826"/>
    </location>
</feature>
<dbReference type="GO" id="GO:0000289">
    <property type="term" value="P:nuclear-transcribed mRNA poly(A) tail shortening"/>
    <property type="evidence" value="ECO:0007669"/>
    <property type="project" value="UniProtKB-UniRule"/>
</dbReference>
<feature type="compositionally biased region" description="Polar residues" evidence="28">
    <location>
        <begin position="1253"/>
        <end position="1266"/>
    </location>
</feature>
<keyword evidence="31" id="KW-1185">Reference proteome</keyword>
<feature type="compositionally biased region" description="Polar residues" evidence="28">
    <location>
        <begin position="1092"/>
        <end position="1120"/>
    </location>
</feature>
<evidence type="ECO:0000256" key="26">
    <source>
        <dbReference type="ARBA" id="ARBA00047995"/>
    </source>
</evidence>
<dbReference type="Pfam" id="PF13086">
    <property type="entry name" value="AAA_11"/>
    <property type="match status" value="2"/>
</dbReference>